<dbReference type="PANTHER" id="PTHR10887:SF445">
    <property type="entry name" value="NFX1-TYPE ZINC FINGER-CONTAINING PROTEIN 1"/>
    <property type="match status" value="1"/>
</dbReference>
<accession>A0A9P5SCP4</accession>
<comment type="caution">
    <text evidence="4">The sequence shown here is derived from an EMBL/GenBank/DDBJ whole genome shotgun (WGS) entry which is preliminary data.</text>
</comment>
<evidence type="ECO:0000259" key="2">
    <source>
        <dbReference type="Pfam" id="PF13086"/>
    </source>
</evidence>
<evidence type="ECO:0000259" key="3">
    <source>
        <dbReference type="Pfam" id="PF13087"/>
    </source>
</evidence>
<keyword evidence="5" id="KW-1185">Reference proteome</keyword>
<dbReference type="Gene3D" id="3.40.50.300">
    <property type="entry name" value="P-loop containing nucleotide triphosphate hydrolases"/>
    <property type="match status" value="3"/>
</dbReference>
<evidence type="ECO:0000313" key="5">
    <source>
        <dbReference type="Proteomes" id="UP000696485"/>
    </source>
</evidence>
<dbReference type="SUPFAM" id="SSF52540">
    <property type="entry name" value="P-loop containing nucleoside triphosphate hydrolases"/>
    <property type="match status" value="1"/>
</dbReference>
<dbReference type="EMBL" id="JAAAUY010001699">
    <property type="protein sequence ID" value="KAF9320358.1"/>
    <property type="molecule type" value="Genomic_DNA"/>
</dbReference>
<sequence>MSISAVLAAEPVEDRAIGAAEEDEDEDEDKEEFWAKQKAQIAHIIAATRPATIQIAGNGTDDIIVASPSNEDIQYFAMMVLTKKDFVAFKNLWLIRRFVNSCLLNLSNHHSVDTLRLLPAMASLNGQGRLKDIMVMPMGIDAAYSEELLSFQSVVLPFVGVLTREAVCISNMENESNIIYTTVYDNHQSFIGDGIIRCMQEILDRGSLADHSPAPAKIPPENKFMCEVTSVSCALLAIVRLVFQIITRIRDARIDLGPTVRTLAAQVQKCFEISNWTERDRYINKIMVKEVHRLQRIVSDAEFPIVPYLKGAAANIGAQSVNEPIKTQIRNTFDPPGALSAYGQRHNNDHVEISEIKITPTLQEITCSRTPFLPSNGVPDVPHSLPHGWKRQVDTHFRLYREDMMDPLRRGMMSFLDVLKQTPFGEEDRLLNSKELHKILDNNVGLNVYGNVQVFGMIQDKSKVGNIKIRFSQPPQIQGVTASKYYKRNEFWWSCKNRLMYGGLVYLVSRTEGPLDGEQNASTPHTQMILAVVARRNMDKLATDPKTAQINIKLADPRQYLLLLNSASEKSSKYWYLVESAGVSCGSYGRILRALQQSIPASLPFGKYLAPTIEEQAEITNISNLVEPPTYACAPTFQYDLSVLVRGQECRLDVNSTTSVERAFRTLQAHSSLDDTQATALIDTLRREVALINGPPGTDVAWFSIALMQVLLANKAHSECGPILCICNTNHALDQFLEHLLEKDILDIVRVGAGSKSLKLEKYNLQALVEVYEKPYQLRKAIYEAKMSLESDAKEINQIEQTIRGDCLQWKHVRGHLELDYPYLFDQFATACNGTYNTSPDKDDDGHEEVDSKEVNGVDPKRPSSNHPFDRWRTGQDIQEMKVYNEQAQKLWENRSNDPEHNPFEMLSDSNGKNLRQSPVLRKIPLTSRSVDLLLDCDIWSMSMNERELLLNQWRPKVQENLLTRISELVEHAETLNDNKYRAMDEIRRCILREYSVVGITTNGIVKYQELIKQMAPKIIICQEAGEVLESYILTTLAPSTQHLILIGDHKQLRPQIATYGLSSDSPSGKKYNLDMSLFERLVTSVKNPLPMSVLTTQRRMRPCISNLIRRPLYPDLLDGGDVHVYPSVSGMGEDLFFMHHDHPEDAKDMYGVQSYSNSFEVNMTEALAIYLIKNGYDQPGDIAILTPYLGQLSKLRAALKDSFMLVIGEQDQDDLDQNELEEGNYGQDSMYNQVEAHIGIRSVSLQKQLTLSTTGNYQ</sequence>
<evidence type="ECO:0000256" key="1">
    <source>
        <dbReference type="SAM" id="MobiDB-lite"/>
    </source>
</evidence>
<feature type="compositionally biased region" description="Basic and acidic residues" evidence="1">
    <location>
        <begin position="840"/>
        <end position="874"/>
    </location>
</feature>
<protein>
    <submittedName>
        <fullName evidence="4">Uncharacterized protein</fullName>
    </submittedName>
</protein>
<dbReference type="InterPro" id="IPR041679">
    <property type="entry name" value="DNA2/NAM7-like_C"/>
</dbReference>
<dbReference type="GO" id="GO:0004386">
    <property type="term" value="F:helicase activity"/>
    <property type="evidence" value="ECO:0007669"/>
    <property type="project" value="InterPro"/>
</dbReference>
<name>A0A9P5SCP4_9FUNG</name>
<feature type="non-terminal residue" evidence="4">
    <location>
        <position position="1"/>
    </location>
</feature>
<dbReference type="Pfam" id="PF13087">
    <property type="entry name" value="AAA_12"/>
    <property type="match status" value="1"/>
</dbReference>
<feature type="region of interest" description="Disordered" evidence="1">
    <location>
        <begin position="836"/>
        <end position="878"/>
    </location>
</feature>
<feature type="region of interest" description="Disordered" evidence="1">
    <location>
        <begin position="893"/>
        <end position="912"/>
    </location>
</feature>
<proteinExistence type="predicted"/>
<organism evidence="4 5">
    <name type="scientific">Podila minutissima</name>
    <dbReference type="NCBI Taxonomy" id="64525"/>
    <lineage>
        <taxon>Eukaryota</taxon>
        <taxon>Fungi</taxon>
        <taxon>Fungi incertae sedis</taxon>
        <taxon>Mucoromycota</taxon>
        <taxon>Mortierellomycotina</taxon>
        <taxon>Mortierellomycetes</taxon>
        <taxon>Mortierellales</taxon>
        <taxon>Mortierellaceae</taxon>
        <taxon>Podila</taxon>
    </lineage>
</organism>
<dbReference type="InterPro" id="IPR027417">
    <property type="entry name" value="P-loop_NTPase"/>
</dbReference>
<dbReference type="PANTHER" id="PTHR10887">
    <property type="entry name" value="DNA2/NAM7 HELICASE FAMILY"/>
    <property type="match status" value="1"/>
</dbReference>
<dbReference type="AlphaFoldDB" id="A0A9P5SCP4"/>
<reference evidence="4" key="1">
    <citation type="journal article" date="2020" name="Fungal Divers.">
        <title>Resolving the Mortierellaceae phylogeny through synthesis of multi-gene phylogenetics and phylogenomics.</title>
        <authorList>
            <person name="Vandepol N."/>
            <person name="Liber J."/>
            <person name="Desiro A."/>
            <person name="Na H."/>
            <person name="Kennedy M."/>
            <person name="Barry K."/>
            <person name="Grigoriev I.V."/>
            <person name="Miller A.N."/>
            <person name="O'Donnell K."/>
            <person name="Stajich J.E."/>
            <person name="Bonito G."/>
        </authorList>
    </citation>
    <scope>NUCLEOTIDE SEQUENCE</scope>
    <source>
        <strain evidence="4">NVP1</strain>
    </source>
</reference>
<dbReference type="GO" id="GO:0031048">
    <property type="term" value="P:regulatory ncRNA-mediated heterochromatin formation"/>
    <property type="evidence" value="ECO:0007669"/>
    <property type="project" value="TreeGrafter"/>
</dbReference>
<dbReference type="Proteomes" id="UP000696485">
    <property type="component" value="Unassembled WGS sequence"/>
</dbReference>
<dbReference type="Pfam" id="PF13086">
    <property type="entry name" value="AAA_11"/>
    <property type="match status" value="1"/>
</dbReference>
<feature type="domain" description="DNA2/NAM7 helicase helicase" evidence="2">
    <location>
        <begin position="673"/>
        <end position="1057"/>
    </location>
</feature>
<dbReference type="GO" id="GO:0031380">
    <property type="term" value="C:nuclear RNA-directed RNA polymerase complex"/>
    <property type="evidence" value="ECO:0007669"/>
    <property type="project" value="TreeGrafter"/>
</dbReference>
<gene>
    <name evidence="4" type="ORF">BG006_002788</name>
</gene>
<feature type="domain" description="DNA2/NAM7 helicase-like C-terminal" evidence="3">
    <location>
        <begin position="1074"/>
        <end position="1203"/>
    </location>
</feature>
<feature type="compositionally biased region" description="Basic and acidic residues" evidence="1">
    <location>
        <begin position="893"/>
        <end position="903"/>
    </location>
</feature>
<dbReference type="InterPro" id="IPR041677">
    <property type="entry name" value="DNA2/NAM7_AAA_11"/>
</dbReference>
<evidence type="ECO:0000313" key="4">
    <source>
        <dbReference type="EMBL" id="KAF9320358.1"/>
    </source>
</evidence>
<dbReference type="InterPro" id="IPR045055">
    <property type="entry name" value="DNA2/NAM7-like"/>
</dbReference>